<sequence>MPATENGARAVPNTALAGSTGGTAGPASSAEDAELLAALGYQQRFDRKVSTWANFALGFVYLSPLVGVVSLFAVGLSTAGGPSIFWIAIVGLGQFLVALVFGEVVSQFPLAGGLYQWVRRLWNGRYAWFTAWIYICCITIGITSTALFSSDFVASLFAGTADRPGVTSTPGQRLLIAVAITAVCLVLNSFGTRTLALISKIGLAAELIGIILVGLYLLVFERHNSLSMFFDGGGIDHNGSYLGAFMAASLVGLFLYYGFEACGEVAEEVPDPARSIPRAMQLTVVVGGLAAIFAFAGYALAAPDLPSILAGKDANPIPAILQNSIGTVGTKLVLVVTLTSFLAGVMSQQAAASRIVFSFARDDMFPGAHLFSKVSRRHRVPLNSLVAVNIAPLLLFVFVYYSPDSLVKIAAFQVLAGYAAFQMVVLAALRMRLRGWRPAGAWTLGRWGLTVNAAALVYGVLAMVLLALPTGDADTPFVDRWIALIGFLIVSAVGLVYLLAAKPERKSTAPEGDALEVAERLRNRAAGITSMAEGKSA</sequence>
<dbReference type="InterPro" id="IPR002293">
    <property type="entry name" value="AA/rel_permease1"/>
</dbReference>
<dbReference type="Gene3D" id="1.20.1740.10">
    <property type="entry name" value="Amino acid/polyamine transporter I"/>
    <property type="match status" value="1"/>
</dbReference>
<reference evidence="6 7" key="1">
    <citation type="submission" date="2015-09" db="EMBL/GenBank/DDBJ databases">
        <title>Genome sequence, genome mining and natural product profiling of a biocontrol bacterium Streptomyces malaysiensis F913.</title>
        <authorList>
            <person name="Xu Y."/>
            <person name="Wei J."/>
            <person name="Xie J."/>
            <person name="Li T."/>
            <person name="Zhou Z."/>
        </authorList>
    </citation>
    <scope>NUCLEOTIDE SEQUENCE [LARGE SCALE GENOMIC DNA]</scope>
    <source>
        <strain evidence="6 7">F913</strain>
    </source>
</reference>
<proteinExistence type="predicted"/>
<evidence type="ECO:0000256" key="5">
    <source>
        <dbReference type="ARBA" id="ARBA00023136"/>
    </source>
</evidence>
<dbReference type="Proteomes" id="UP000236520">
    <property type="component" value="Unassembled WGS sequence"/>
</dbReference>
<evidence type="ECO:0000256" key="1">
    <source>
        <dbReference type="ARBA" id="ARBA00004141"/>
    </source>
</evidence>
<dbReference type="PANTHER" id="PTHR45649:SF26">
    <property type="entry name" value="OS04G0435100 PROTEIN"/>
    <property type="match status" value="1"/>
</dbReference>
<name>A0A2J7Z763_STRMQ</name>
<dbReference type="RefSeq" id="WP_099013119.1">
    <property type="nucleotide sequence ID" value="NZ_CP023992.1"/>
</dbReference>
<protein>
    <submittedName>
        <fullName evidence="6">Uncharacterized protein</fullName>
    </submittedName>
</protein>
<organism evidence="6 7">
    <name type="scientific">Streptomyces malaysiensis</name>
    <dbReference type="NCBI Taxonomy" id="92644"/>
    <lineage>
        <taxon>Bacteria</taxon>
        <taxon>Bacillati</taxon>
        <taxon>Actinomycetota</taxon>
        <taxon>Actinomycetes</taxon>
        <taxon>Kitasatosporales</taxon>
        <taxon>Streptomycetaceae</taxon>
        <taxon>Streptomyces</taxon>
        <taxon>Streptomyces violaceusniger group</taxon>
    </lineage>
</organism>
<evidence type="ECO:0000256" key="3">
    <source>
        <dbReference type="ARBA" id="ARBA00022692"/>
    </source>
</evidence>
<accession>A0A2J7Z763</accession>
<keyword evidence="2" id="KW-0813">Transport</keyword>
<comment type="caution">
    <text evidence="6">The sequence shown here is derived from an EMBL/GenBank/DDBJ whole genome shotgun (WGS) entry which is preliminary data.</text>
</comment>
<dbReference type="Pfam" id="PF13520">
    <property type="entry name" value="AA_permease_2"/>
    <property type="match status" value="1"/>
</dbReference>
<keyword evidence="7" id="KW-1185">Reference proteome</keyword>
<dbReference type="PIRSF" id="PIRSF006060">
    <property type="entry name" value="AA_transporter"/>
    <property type="match status" value="1"/>
</dbReference>
<evidence type="ECO:0000313" key="6">
    <source>
        <dbReference type="EMBL" id="PNG96104.1"/>
    </source>
</evidence>
<keyword evidence="5" id="KW-0472">Membrane</keyword>
<comment type="subcellular location">
    <subcellularLocation>
        <location evidence="1">Membrane</location>
        <topology evidence="1">Multi-pass membrane protein</topology>
    </subcellularLocation>
</comment>
<gene>
    <name evidence="6" type="ORF">SMF913_12129</name>
</gene>
<evidence type="ECO:0000256" key="2">
    <source>
        <dbReference type="ARBA" id="ARBA00022448"/>
    </source>
</evidence>
<dbReference type="AlphaFoldDB" id="A0A2J7Z763"/>
<dbReference type="GO" id="GO:0016020">
    <property type="term" value="C:membrane"/>
    <property type="evidence" value="ECO:0007669"/>
    <property type="project" value="UniProtKB-SubCell"/>
</dbReference>
<keyword evidence="4" id="KW-1133">Transmembrane helix</keyword>
<dbReference type="EMBL" id="LJIW01000001">
    <property type="protein sequence ID" value="PNG96104.1"/>
    <property type="molecule type" value="Genomic_DNA"/>
</dbReference>
<evidence type="ECO:0000313" key="7">
    <source>
        <dbReference type="Proteomes" id="UP000236520"/>
    </source>
</evidence>
<dbReference type="GO" id="GO:0022857">
    <property type="term" value="F:transmembrane transporter activity"/>
    <property type="evidence" value="ECO:0007669"/>
    <property type="project" value="InterPro"/>
</dbReference>
<evidence type="ECO:0000256" key="4">
    <source>
        <dbReference type="ARBA" id="ARBA00022989"/>
    </source>
</evidence>
<keyword evidence="3" id="KW-0812">Transmembrane</keyword>
<dbReference type="PANTHER" id="PTHR45649">
    <property type="entry name" value="AMINO-ACID PERMEASE BAT1"/>
    <property type="match status" value="1"/>
</dbReference>